<sequence>MKKAEDCNTADEAYACLKELEEDPNRLVRNAKELEQMEQEIPGYTNRISALLLKKRSRFQ</sequence>
<protein>
    <submittedName>
        <fullName evidence="2">Uncharacterized protein</fullName>
    </submittedName>
</protein>
<evidence type="ECO:0000256" key="1">
    <source>
        <dbReference type="SAM" id="Coils"/>
    </source>
</evidence>
<comment type="caution">
    <text evidence="2">The sequence shown here is derived from an EMBL/GenBank/DDBJ whole genome shotgun (WGS) entry which is preliminary data.</text>
</comment>
<keyword evidence="1" id="KW-0175">Coiled coil</keyword>
<dbReference type="EMBL" id="BEXT01000001">
    <property type="protein sequence ID" value="GBC59470.1"/>
    <property type="molecule type" value="Genomic_DNA"/>
</dbReference>
<reference evidence="4" key="1">
    <citation type="submission" date="2017-11" db="EMBL/GenBank/DDBJ databases">
        <authorList>
            <person name="Watanabe M."/>
            <person name="Kojima H."/>
        </authorList>
    </citation>
    <scope>NUCLEOTIDE SEQUENCE [LARGE SCALE GENOMIC DNA]</scope>
    <source>
        <strain evidence="4">Tokyo 01</strain>
    </source>
</reference>
<dbReference type="AlphaFoldDB" id="A0A401FR83"/>
<gene>
    <name evidence="2" type="ORF">DENIS_0409</name>
    <name evidence="3" type="ORF">DENIS_1923</name>
</gene>
<proteinExistence type="predicted"/>
<feature type="coiled-coil region" evidence="1">
    <location>
        <begin position="17"/>
        <end position="54"/>
    </location>
</feature>
<dbReference type="Proteomes" id="UP000288096">
    <property type="component" value="Unassembled WGS sequence"/>
</dbReference>
<reference evidence="2" key="2">
    <citation type="journal article" date="2019" name="Front. Microbiol.">
        <title>Genomic Characteristics of Desulfonema ishimotonii Tokyo 01T Implying Horizontal Gene Transfer Among Phylogenetically Dispersed Filamentous Gliding Bacteria.</title>
        <authorList>
            <person name="Watanabe M."/>
            <person name="Kojima H."/>
            <person name="Umezawa K."/>
            <person name="Fukui M."/>
        </authorList>
    </citation>
    <scope>NUCLEOTIDE SEQUENCE</scope>
    <source>
        <strain evidence="2">Tokyo 01</strain>
    </source>
</reference>
<dbReference type="EMBL" id="BEXT01000001">
    <property type="protein sequence ID" value="GBC60963.1"/>
    <property type="molecule type" value="Genomic_DNA"/>
</dbReference>
<organism evidence="2 4">
    <name type="scientific">Desulfonema ishimotonii</name>
    <dbReference type="NCBI Taxonomy" id="45657"/>
    <lineage>
        <taxon>Bacteria</taxon>
        <taxon>Pseudomonadati</taxon>
        <taxon>Thermodesulfobacteriota</taxon>
        <taxon>Desulfobacteria</taxon>
        <taxon>Desulfobacterales</taxon>
        <taxon>Desulfococcaceae</taxon>
        <taxon>Desulfonema</taxon>
    </lineage>
</organism>
<accession>A0A401FR83</accession>
<dbReference type="RefSeq" id="WP_124326982.1">
    <property type="nucleotide sequence ID" value="NZ_BEXT01000001.1"/>
</dbReference>
<evidence type="ECO:0000313" key="2">
    <source>
        <dbReference type="EMBL" id="GBC59470.1"/>
    </source>
</evidence>
<dbReference type="OrthoDB" id="5422005at2"/>
<reference evidence="4" key="3">
    <citation type="submission" date="2019-01" db="EMBL/GenBank/DDBJ databases">
        <title>Genome sequence of Desulfonema ishimotonii strain Tokyo 01.</title>
        <authorList>
            <person name="Fukui M."/>
        </authorList>
    </citation>
    <scope>NUCLEOTIDE SEQUENCE [LARGE SCALE GENOMIC DNA]</scope>
    <source>
        <strain evidence="4">Tokyo 01</strain>
    </source>
</reference>
<name>A0A401FR83_9BACT</name>
<evidence type="ECO:0000313" key="3">
    <source>
        <dbReference type="EMBL" id="GBC60963.1"/>
    </source>
</evidence>
<keyword evidence="4" id="KW-1185">Reference proteome</keyword>
<evidence type="ECO:0000313" key="4">
    <source>
        <dbReference type="Proteomes" id="UP000288096"/>
    </source>
</evidence>